<name>H1W0R3_COLHI</name>
<dbReference type="HOGENOM" id="CLU_1964748_0_0_1"/>
<protein>
    <submittedName>
        <fullName evidence="2">Uncharacterized protein</fullName>
    </submittedName>
</protein>
<organism evidence="2 3">
    <name type="scientific">Colletotrichum higginsianum (strain IMI 349063)</name>
    <name type="common">Crucifer anthracnose fungus</name>
    <dbReference type="NCBI Taxonomy" id="759273"/>
    <lineage>
        <taxon>Eukaryota</taxon>
        <taxon>Fungi</taxon>
        <taxon>Dikarya</taxon>
        <taxon>Ascomycota</taxon>
        <taxon>Pezizomycotina</taxon>
        <taxon>Sordariomycetes</taxon>
        <taxon>Hypocreomycetidae</taxon>
        <taxon>Glomerellales</taxon>
        <taxon>Glomerellaceae</taxon>
        <taxon>Colletotrichum</taxon>
        <taxon>Colletotrichum destructivum species complex</taxon>
    </lineage>
</organism>
<feature type="region of interest" description="Disordered" evidence="1">
    <location>
        <begin position="69"/>
        <end position="91"/>
    </location>
</feature>
<dbReference type="VEuPathDB" id="FungiDB:CH63R_13715"/>
<reference evidence="3" key="1">
    <citation type="journal article" date="2012" name="Nat. Genet.">
        <title>Lifestyle transitions in plant pathogenic Colletotrichum fungi deciphered by genome and transcriptome analyses.</title>
        <authorList>
            <person name="O'Connell R.J."/>
            <person name="Thon M.R."/>
            <person name="Hacquard S."/>
            <person name="Amyotte S.G."/>
            <person name="Kleemann J."/>
            <person name="Torres M.F."/>
            <person name="Damm U."/>
            <person name="Buiate E.A."/>
            <person name="Epstein L."/>
            <person name="Alkan N."/>
            <person name="Altmueller J."/>
            <person name="Alvarado-Balderrama L."/>
            <person name="Bauser C.A."/>
            <person name="Becker C."/>
            <person name="Birren B.W."/>
            <person name="Chen Z."/>
            <person name="Choi J."/>
            <person name="Crouch J.A."/>
            <person name="Duvick J.P."/>
            <person name="Farman M.A."/>
            <person name="Gan P."/>
            <person name="Heiman D."/>
            <person name="Henrissat B."/>
            <person name="Howard R.J."/>
            <person name="Kabbage M."/>
            <person name="Koch C."/>
            <person name="Kracher B."/>
            <person name="Kubo Y."/>
            <person name="Law A.D."/>
            <person name="Lebrun M.-H."/>
            <person name="Lee Y.-H."/>
            <person name="Miyara I."/>
            <person name="Moore N."/>
            <person name="Neumann U."/>
            <person name="Nordstroem K."/>
            <person name="Panaccione D.G."/>
            <person name="Panstruga R."/>
            <person name="Place M."/>
            <person name="Proctor R.H."/>
            <person name="Prusky D."/>
            <person name="Rech G."/>
            <person name="Reinhardt R."/>
            <person name="Rollins J.A."/>
            <person name="Rounsley S."/>
            <person name="Schardl C.L."/>
            <person name="Schwartz D.C."/>
            <person name="Shenoy N."/>
            <person name="Shirasu K."/>
            <person name="Sikhakolli U.R."/>
            <person name="Stueber K."/>
            <person name="Sukno S.A."/>
            <person name="Sweigard J.A."/>
            <person name="Takano Y."/>
            <person name="Takahara H."/>
            <person name="Trail F."/>
            <person name="van der Does H.C."/>
            <person name="Voll L.M."/>
            <person name="Will I."/>
            <person name="Young S."/>
            <person name="Zeng Q."/>
            <person name="Zhang J."/>
            <person name="Zhou S."/>
            <person name="Dickman M.B."/>
            <person name="Schulze-Lefert P."/>
            <person name="Ver Loren van Themaat E."/>
            <person name="Ma L.-J."/>
            <person name="Vaillancourt L.J."/>
        </authorList>
    </citation>
    <scope>NUCLEOTIDE SEQUENCE [LARGE SCALE GENOMIC DNA]</scope>
    <source>
        <strain evidence="3">IMI 349063</strain>
    </source>
</reference>
<gene>
    <name evidence="2" type="ORF">CH063_14946</name>
</gene>
<sequence>TNKRASSPLSNSQPFQSPFITPDIIPAFFIWINTVRKAYGSQTSGLLLDPSHGWARTAEESLPLAPQVDCRQLPRAPRTPGKQEKGKRKRTVLGQPKVSTLFFVNWCRLNLRQGACKGYVCFSWVRTM</sequence>
<dbReference type="AlphaFoldDB" id="H1W0R3"/>
<dbReference type="Proteomes" id="UP000007174">
    <property type="component" value="Unassembled WGS sequence"/>
</dbReference>
<evidence type="ECO:0000313" key="3">
    <source>
        <dbReference type="Proteomes" id="UP000007174"/>
    </source>
</evidence>
<accession>H1W0R3</accession>
<proteinExistence type="predicted"/>
<feature type="non-terminal residue" evidence="2">
    <location>
        <position position="1"/>
    </location>
</feature>
<evidence type="ECO:0000256" key="1">
    <source>
        <dbReference type="SAM" id="MobiDB-lite"/>
    </source>
</evidence>
<evidence type="ECO:0000313" key="2">
    <source>
        <dbReference type="EMBL" id="CCF46076.1"/>
    </source>
</evidence>
<dbReference type="EMBL" id="CACQ02008322">
    <property type="protein sequence ID" value="CCF46076.1"/>
    <property type="molecule type" value="Genomic_DNA"/>
</dbReference>